<sequence>MGGCFYVQGEGGDVQGAIAIQNLCKTYRGKRGKRVTALADLNLQVEVGQVFGFLGPNGAGKSTTIKLLLDLIRPTSGVCRLFGADSRDPATRQRIGYLPENPSFYDYLSAEEYLSFVGSAFRLDRSIMAARKGEVLKQLGLWDVRKRAIRTYSKGMVQRLGIAQALLHDPDLLIFDEPMSGLDPLGRALVKSVIRELRQLGKTVFFSTHITADVEAVCDRVGILVGGHLRVVTDVNKILTRGLQGYVVEVITDGGAVSIAEVGKDDLQKELNRFWSEGSRIERIEPIRPDMESYFLSVVQQVEAP</sequence>
<accession>A0A1L3GHJ3</accession>
<dbReference type="InterPro" id="IPR027417">
    <property type="entry name" value="P-loop_NTPase"/>
</dbReference>
<evidence type="ECO:0000313" key="6">
    <source>
        <dbReference type="Proteomes" id="UP000182264"/>
    </source>
</evidence>
<dbReference type="CDD" id="cd03230">
    <property type="entry name" value="ABC_DR_subfamily_A"/>
    <property type="match status" value="1"/>
</dbReference>
<reference evidence="5 6" key="1">
    <citation type="journal article" date="2017" name="Genome Announc.">
        <title>Complete Genome Sequences of Two Acetylene-Fermenting Pelobacter acetylenicus Strains.</title>
        <authorList>
            <person name="Sutton J.M."/>
            <person name="Baesman S.M."/>
            <person name="Fierst J.L."/>
            <person name="Poret-Peterson A.T."/>
            <person name="Oremland R.S."/>
            <person name="Dunlap D.S."/>
            <person name="Akob D.M."/>
        </authorList>
    </citation>
    <scope>NUCLEOTIDE SEQUENCE [LARGE SCALE GENOMIC DNA]</scope>
    <source>
        <strain evidence="5 6">DSM 3247</strain>
    </source>
</reference>
<dbReference type="GO" id="GO:0016887">
    <property type="term" value="F:ATP hydrolysis activity"/>
    <property type="evidence" value="ECO:0007669"/>
    <property type="project" value="InterPro"/>
</dbReference>
<protein>
    <submittedName>
        <fullName evidence="5">ABC transporter ATP-binding protein</fullName>
    </submittedName>
</protein>
<dbReference type="PANTHER" id="PTHR42939">
    <property type="entry name" value="ABC TRANSPORTER ATP-BINDING PROTEIN ALBC-RELATED"/>
    <property type="match status" value="1"/>
</dbReference>
<dbReference type="KEGG" id="pace:A6070_04520"/>
<evidence type="ECO:0000259" key="4">
    <source>
        <dbReference type="PROSITE" id="PS50893"/>
    </source>
</evidence>
<keyword evidence="2" id="KW-0547">Nucleotide-binding</keyword>
<dbReference type="EMBL" id="CP015518">
    <property type="protein sequence ID" value="APG25403.1"/>
    <property type="molecule type" value="Genomic_DNA"/>
</dbReference>
<dbReference type="PANTHER" id="PTHR42939:SF1">
    <property type="entry name" value="ABC TRANSPORTER ATP-BINDING PROTEIN ALBC-RELATED"/>
    <property type="match status" value="1"/>
</dbReference>
<keyword evidence="6" id="KW-1185">Reference proteome</keyword>
<organism evidence="5 6">
    <name type="scientific">Syntrophotalea acetylenica</name>
    <name type="common">Pelobacter acetylenicus</name>
    <dbReference type="NCBI Taxonomy" id="29542"/>
    <lineage>
        <taxon>Bacteria</taxon>
        <taxon>Pseudomonadati</taxon>
        <taxon>Thermodesulfobacteriota</taxon>
        <taxon>Desulfuromonadia</taxon>
        <taxon>Desulfuromonadales</taxon>
        <taxon>Syntrophotaleaceae</taxon>
        <taxon>Syntrophotalea</taxon>
    </lineage>
</organism>
<evidence type="ECO:0000256" key="2">
    <source>
        <dbReference type="ARBA" id="ARBA00022741"/>
    </source>
</evidence>
<dbReference type="GO" id="GO:0005524">
    <property type="term" value="F:ATP binding"/>
    <property type="evidence" value="ECO:0007669"/>
    <property type="project" value="UniProtKB-KW"/>
</dbReference>
<dbReference type="InterPro" id="IPR003593">
    <property type="entry name" value="AAA+_ATPase"/>
</dbReference>
<feature type="domain" description="ABC transporter" evidence="4">
    <location>
        <begin position="18"/>
        <end position="251"/>
    </location>
</feature>
<dbReference type="Gene3D" id="3.40.50.300">
    <property type="entry name" value="P-loop containing nucleotide triphosphate hydrolases"/>
    <property type="match status" value="1"/>
</dbReference>
<dbReference type="SMART" id="SM00382">
    <property type="entry name" value="AAA"/>
    <property type="match status" value="1"/>
</dbReference>
<evidence type="ECO:0000256" key="1">
    <source>
        <dbReference type="ARBA" id="ARBA00022448"/>
    </source>
</evidence>
<name>A0A1L3GHJ3_SYNAC</name>
<proteinExistence type="predicted"/>
<keyword evidence="3 5" id="KW-0067">ATP-binding</keyword>
<keyword evidence="1" id="KW-0813">Transport</keyword>
<gene>
    <name evidence="5" type="ORF">A7E75_10515</name>
</gene>
<dbReference type="InterPro" id="IPR003439">
    <property type="entry name" value="ABC_transporter-like_ATP-bd"/>
</dbReference>
<dbReference type="Pfam" id="PF00005">
    <property type="entry name" value="ABC_tran"/>
    <property type="match status" value="1"/>
</dbReference>
<dbReference type="SUPFAM" id="SSF52540">
    <property type="entry name" value="P-loop containing nucleoside triphosphate hydrolases"/>
    <property type="match status" value="1"/>
</dbReference>
<evidence type="ECO:0000313" key="5">
    <source>
        <dbReference type="EMBL" id="APG25403.1"/>
    </source>
</evidence>
<dbReference type="PROSITE" id="PS50893">
    <property type="entry name" value="ABC_TRANSPORTER_2"/>
    <property type="match status" value="1"/>
</dbReference>
<dbReference type="Proteomes" id="UP000182264">
    <property type="component" value="Chromosome"/>
</dbReference>
<dbReference type="AlphaFoldDB" id="A0A1L3GHJ3"/>
<dbReference type="InterPro" id="IPR051782">
    <property type="entry name" value="ABC_Transporter_VariousFunc"/>
</dbReference>
<evidence type="ECO:0000256" key="3">
    <source>
        <dbReference type="ARBA" id="ARBA00022840"/>
    </source>
</evidence>
<dbReference type="STRING" id="29542.A6070_04520"/>